<dbReference type="InterPro" id="IPR050281">
    <property type="entry name" value="Flavin_monoamine_oxidase"/>
</dbReference>
<protein>
    <submittedName>
        <fullName evidence="2">Monoamine oxidase</fullName>
    </submittedName>
</protein>
<dbReference type="PANTHER" id="PTHR10742">
    <property type="entry name" value="FLAVIN MONOAMINE OXIDASE"/>
    <property type="match status" value="1"/>
</dbReference>
<dbReference type="Gene3D" id="3.90.660.10">
    <property type="match status" value="1"/>
</dbReference>
<evidence type="ECO:0000259" key="1">
    <source>
        <dbReference type="Pfam" id="PF01593"/>
    </source>
</evidence>
<organism evidence="2 3">
    <name type="scientific">Sporobacter termitidis DSM 10068</name>
    <dbReference type="NCBI Taxonomy" id="1123282"/>
    <lineage>
        <taxon>Bacteria</taxon>
        <taxon>Bacillati</taxon>
        <taxon>Bacillota</taxon>
        <taxon>Clostridia</taxon>
        <taxon>Eubacteriales</taxon>
        <taxon>Oscillospiraceae</taxon>
        <taxon>Sporobacter</taxon>
    </lineage>
</organism>
<dbReference type="AlphaFoldDB" id="A0A1M5XQE7"/>
<name>A0A1M5XQE7_9FIRM</name>
<sequence>MNLNSQYEFYPPQPDNPTDEERHLLLKYALTQRGWPEDMQAILERMAPPLPITSAARPGSFKNIRVGVMGGGLAGLAAAYELRKMGFDITVFDALTDRIGGRVYTYYFGSSPGQYGEFGPMRIPVSHETVWHYLREFGLKTYPFIQYNPHAFIYLRNTRARNDRDGAGVKTSIYPRYDLSPWERAKSWQELLAIGTDNHLLRASTRERIEIIEVKARYSEKALQWINRSNLAMMEAGGLSQSAIDLVANFNPLLEGNLYSSFIDFIQESYPADMSYLYAVEGGTAHLPAAFYRTFFDENPYSDIPRDAVGRVTYRPGCLVTGVFLNDGGTGVTLRYGLLSGGENVRESFDYVVCAIPFSTLRNVEINPLFSGIKMRAIREVNYTPAQKTILHCNWRFWEKQGIAGGASYTDLPIGSIWYPSDHTRLIVHPDDVAGDISRLPAGEPGVMIGSFNFNLDTTRLLNQPDAVLSAEVIREVAAVHGLPADTVAAATQAIKYVNWNQEPTFRGALAFFTPEQKRIFSYGMALPEYEGRVFFAGEHISAVHRWMQGSLQTGMLAADALVKTLTKR</sequence>
<dbReference type="Proteomes" id="UP000183995">
    <property type="component" value="Unassembled WGS sequence"/>
</dbReference>
<dbReference type="PANTHER" id="PTHR10742:SF410">
    <property type="entry name" value="LYSINE-SPECIFIC HISTONE DEMETHYLASE 2"/>
    <property type="match status" value="1"/>
</dbReference>
<dbReference type="SUPFAM" id="SSF51905">
    <property type="entry name" value="FAD/NAD(P)-binding domain"/>
    <property type="match status" value="1"/>
</dbReference>
<evidence type="ECO:0000313" key="2">
    <source>
        <dbReference type="EMBL" id="SHI01892.1"/>
    </source>
</evidence>
<dbReference type="Gene3D" id="1.20.1440.240">
    <property type="match status" value="1"/>
</dbReference>
<keyword evidence="3" id="KW-1185">Reference proteome</keyword>
<dbReference type="STRING" id="1123282.SAMN02745823_01936"/>
<dbReference type="Pfam" id="PF01593">
    <property type="entry name" value="Amino_oxidase"/>
    <property type="match status" value="1"/>
</dbReference>
<dbReference type="EMBL" id="FQXV01000006">
    <property type="protein sequence ID" value="SHI01892.1"/>
    <property type="molecule type" value="Genomic_DNA"/>
</dbReference>
<evidence type="ECO:0000313" key="3">
    <source>
        <dbReference type="Proteomes" id="UP000183995"/>
    </source>
</evidence>
<dbReference type="InterPro" id="IPR002937">
    <property type="entry name" value="Amino_oxidase"/>
</dbReference>
<proteinExistence type="predicted"/>
<gene>
    <name evidence="2" type="ORF">SAMN02745823_01936</name>
</gene>
<feature type="domain" description="Amine oxidase" evidence="1">
    <location>
        <begin position="73"/>
        <end position="562"/>
    </location>
</feature>
<dbReference type="GO" id="GO:0016491">
    <property type="term" value="F:oxidoreductase activity"/>
    <property type="evidence" value="ECO:0007669"/>
    <property type="project" value="InterPro"/>
</dbReference>
<dbReference type="RefSeq" id="WP_073078237.1">
    <property type="nucleotide sequence ID" value="NZ_FQXV01000006.1"/>
</dbReference>
<reference evidence="2 3" key="1">
    <citation type="submission" date="2016-11" db="EMBL/GenBank/DDBJ databases">
        <authorList>
            <person name="Jaros S."/>
            <person name="Januszkiewicz K."/>
            <person name="Wedrychowicz H."/>
        </authorList>
    </citation>
    <scope>NUCLEOTIDE SEQUENCE [LARGE SCALE GENOMIC DNA]</scope>
    <source>
        <strain evidence="2 3">DSM 10068</strain>
    </source>
</reference>
<dbReference type="InterPro" id="IPR036188">
    <property type="entry name" value="FAD/NAD-bd_sf"/>
</dbReference>
<dbReference type="Gene3D" id="3.50.50.60">
    <property type="entry name" value="FAD/NAD(P)-binding domain"/>
    <property type="match status" value="1"/>
</dbReference>
<dbReference type="SUPFAM" id="SSF54373">
    <property type="entry name" value="FAD-linked reductases, C-terminal domain"/>
    <property type="match status" value="1"/>
</dbReference>
<accession>A0A1M5XQE7</accession>